<sequence>MAIIYGVRTENYRYRYVGQTKNLPGRIKGHWYRVNYLQRPLYSWMKKYGSRVRFDVLETVEGSQVDVDNAECKWIATLKPDLNLTAGGQSGWTIDEATREKIRISSTGRRHTEEAKAKISKGHLGRKKTAEHCAAISQAKRGKKLSLEAREAVAAGHRGLVKSAEHRESIKSVWKKRYKCAECDIIASPQLLGKHFRQSGHKGRHAIS</sequence>
<name>A0A5Q2F6G7_9CAUD</name>
<dbReference type="Pfam" id="PF07460">
    <property type="entry name" value="NUMOD3"/>
    <property type="match status" value="1"/>
</dbReference>
<dbReference type="PROSITE" id="PS50164">
    <property type="entry name" value="GIY_YIG"/>
    <property type="match status" value="1"/>
</dbReference>
<dbReference type="Proteomes" id="UP000400849">
    <property type="component" value="Segment"/>
</dbReference>
<keyword evidence="5" id="KW-0255">Endonuclease</keyword>
<dbReference type="InterPro" id="IPR003611">
    <property type="entry name" value="NUMOD3"/>
</dbReference>
<evidence type="ECO:0000313" key="5">
    <source>
        <dbReference type="EMBL" id="QGF20323.1"/>
    </source>
</evidence>
<dbReference type="Gene3D" id="3.40.1440.10">
    <property type="entry name" value="GIY-YIG endonuclease"/>
    <property type="match status" value="1"/>
</dbReference>
<reference evidence="5 6" key="1">
    <citation type="submission" date="2019-09" db="EMBL/GenBank/DDBJ databases">
        <authorList>
            <person name="Christie C.A."/>
            <person name="Diallo A.S."/>
            <person name="Dixon Z."/>
            <person name="McIntosh P.M."/>
            <person name="Murthy K.H."/>
            <person name="Rosen M.G."/>
            <person name="Simpson L.M."/>
            <person name="Koustas K."/>
            <person name="Fogarty M.P."/>
            <person name="Molloy S.D."/>
            <person name="Garlena R.A."/>
            <person name="Russell D.A."/>
            <person name="Pope W.H."/>
            <person name="Jacobs-Sera D."/>
            <person name="Hatfull G.F."/>
        </authorList>
    </citation>
    <scope>NUCLEOTIDE SEQUENCE [LARGE SCALE GENOMIC DNA]</scope>
</reference>
<dbReference type="GeneID" id="77924340"/>
<evidence type="ECO:0000256" key="3">
    <source>
        <dbReference type="ARBA" id="ARBA00022842"/>
    </source>
</evidence>
<evidence type="ECO:0000256" key="1">
    <source>
        <dbReference type="ARBA" id="ARBA00001946"/>
    </source>
</evidence>
<dbReference type="EMBL" id="MN484601">
    <property type="protein sequence ID" value="QGF20323.1"/>
    <property type="molecule type" value="Genomic_DNA"/>
</dbReference>
<protein>
    <submittedName>
        <fullName evidence="5">G-I-Y Y-I-G endonuclease</fullName>
    </submittedName>
</protein>
<comment type="similarity">
    <text evidence="2">To endonucleases of group I introns of fungi and phage.</text>
</comment>
<evidence type="ECO:0000259" key="4">
    <source>
        <dbReference type="PROSITE" id="PS50164"/>
    </source>
</evidence>
<dbReference type="KEGG" id="vg:77924340"/>
<dbReference type="SMART" id="SM00496">
    <property type="entry name" value="IENR2"/>
    <property type="match status" value="2"/>
</dbReference>
<dbReference type="InterPro" id="IPR000305">
    <property type="entry name" value="GIY-YIG_endonuc"/>
</dbReference>
<dbReference type="RefSeq" id="YP_010648853.1">
    <property type="nucleotide sequence ID" value="NC_070762.1"/>
</dbReference>
<keyword evidence="5" id="KW-0378">Hydrolase</keyword>
<evidence type="ECO:0000313" key="6">
    <source>
        <dbReference type="Proteomes" id="UP000400849"/>
    </source>
</evidence>
<dbReference type="InterPro" id="IPR035901">
    <property type="entry name" value="GIY-YIG_endonuc_sf"/>
</dbReference>
<evidence type="ECO:0000256" key="2">
    <source>
        <dbReference type="ARBA" id="ARBA00010045"/>
    </source>
</evidence>
<keyword evidence="6" id="KW-1185">Reference proteome</keyword>
<dbReference type="SUPFAM" id="SSF82771">
    <property type="entry name" value="GIY-YIG endonuclease"/>
    <property type="match status" value="1"/>
</dbReference>
<gene>
    <name evidence="5" type="primary">173</name>
    <name evidence="5" type="ORF">SEA_SIXAMA_173</name>
</gene>
<accession>A0A5Q2F6G7</accession>
<comment type="cofactor">
    <cofactor evidence="1">
        <name>Mg(2+)</name>
        <dbReference type="ChEBI" id="CHEBI:18420"/>
    </cofactor>
</comment>
<dbReference type="SMART" id="SM00465">
    <property type="entry name" value="GIYc"/>
    <property type="match status" value="1"/>
</dbReference>
<dbReference type="GO" id="GO:0004519">
    <property type="term" value="F:endonuclease activity"/>
    <property type="evidence" value="ECO:0007669"/>
    <property type="project" value="UniProtKB-KW"/>
</dbReference>
<organism evidence="5 6">
    <name type="scientific">Gordonia phage Sixama</name>
    <dbReference type="NCBI Taxonomy" id="2653271"/>
    <lineage>
        <taxon>Viruses</taxon>
        <taxon>Duplodnaviria</taxon>
        <taxon>Heunggongvirae</taxon>
        <taxon>Uroviricota</taxon>
        <taxon>Caudoviricetes</taxon>
        <taxon>Sixamavirus</taxon>
        <taxon>Sixamavirus sixama</taxon>
    </lineage>
</organism>
<keyword evidence="5" id="KW-0540">Nuclease</keyword>
<proteinExistence type="predicted"/>
<keyword evidence="3" id="KW-0460">Magnesium</keyword>
<dbReference type="GO" id="GO:0003677">
    <property type="term" value="F:DNA binding"/>
    <property type="evidence" value="ECO:0007669"/>
    <property type="project" value="InterPro"/>
</dbReference>
<feature type="domain" description="GIY-YIG" evidence="4">
    <location>
        <begin position="1"/>
        <end position="84"/>
    </location>
</feature>